<dbReference type="GO" id="GO:0019676">
    <property type="term" value="P:ammonia assimilation cycle"/>
    <property type="evidence" value="ECO:0007669"/>
    <property type="project" value="TreeGrafter"/>
</dbReference>
<dbReference type="EMBL" id="AP017312">
    <property type="protein sequence ID" value="BAU29646.1"/>
    <property type="molecule type" value="Genomic_DNA"/>
</dbReference>
<evidence type="ECO:0000256" key="3">
    <source>
        <dbReference type="ARBA" id="ARBA00009716"/>
    </source>
</evidence>
<dbReference type="GO" id="GO:0046872">
    <property type="term" value="F:metal ion binding"/>
    <property type="evidence" value="ECO:0007669"/>
    <property type="project" value="UniProtKB-KW"/>
</dbReference>
<keyword evidence="16" id="KW-1185">Reference proteome</keyword>
<dbReference type="GO" id="GO:0016041">
    <property type="term" value="F:glutamate synthase (ferredoxin) activity"/>
    <property type="evidence" value="ECO:0007669"/>
    <property type="project" value="UniProtKB-EC"/>
</dbReference>
<dbReference type="GO" id="GO:0051538">
    <property type="term" value="F:3 iron, 4 sulfur cluster binding"/>
    <property type="evidence" value="ECO:0007669"/>
    <property type="project" value="UniProtKB-KW"/>
</dbReference>
<keyword evidence="12" id="KW-0314">Glutamate biosynthesis</keyword>
<keyword evidence="10" id="KW-0408">Iron</keyword>
<dbReference type="CDD" id="cd00504">
    <property type="entry name" value="GXGXG"/>
    <property type="match status" value="1"/>
</dbReference>
<evidence type="ECO:0000256" key="10">
    <source>
        <dbReference type="ARBA" id="ARBA00023004"/>
    </source>
</evidence>
<evidence type="ECO:0000256" key="1">
    <source>
        <dbReference type="ARBA" id="ARBA00001917"/>
    </source>
</evidence>
<protein>
    <submittedName>
        <fullName evidence="15">Ferredoxin-dependent glutamate synthase 2</fullName>
        <ecNumber evidence="15">1.4.7.1</ecNumber>
    </submittedName>
</protein>
<dbReference type="InterPro" id="IPR006982">
    <property type="entry name" value="Glu_synth_centr_N"/>
</dbReference>
<keyword evidence="7" id="KW-0479">Metal-binding</keyword>
<name>A0A0U5BN73_9BACL</name>
<dbReference type="Gene3D" id="3.60.20.10">
    <property type="entry name" value="Glutamine Phosphoribosylpyrophosphate, subunit 1, domain 1"/>
    <property type="match status" value="1"/>
</dbReference>
<dbReference type="EC" id="1.4.7.1" evidence="15"/>
<reference evidence="15 16" key="1">
    <citation type="submission" date="2015-12" db="EMBL/GenBank/DDBJ databases">
        <title>Genome sequence of Aneurinibacillus soli.</title>
        <authorList>
            <person name="Lee J.S."/>
            <person name="Lee K.C."/>
            <person name="Kim K.K."/>
            <person name="Lee B.W."/>
        </authorList>
    </citation>
    <scope>NUCLEOTIDE SEQUENCE [LARGE SCALE GENOMIC DNA]</scope>
    <source>
        <strain evidence="15 16">CB4</strain>
    </source>
</reference>
<dbReference type="InterPro" id="IPR050711">
    <property type="entry name" value="ET-N_metabolism_enzyme"/>
</dbReference>
<comment type="similarity">
    <text evidence="3">Belongs to the glutamate synthase family.</text>
</comment>
<evidence type="ECO:0000256" key="4">
    <source>
        <dbReference type="ARBA" id="ARBA00022605"/>
    </source>
</evidence>
<accession>A0A0U5BN73</accession>
<evidence type="ECO:0000256" key="7">
    <source>
        <dbReference type="ARBA" id="ARBA00022723"/>
    </source>
</evidence>
<evidence type="ECO:0000256" key="5">
    <source>
        <dbReference type="ARBA" id="ARBA00022630"/>
    </source>
</evidence>
<evidence type="ECO:0000256" key="11">
    <source>
        <dbReference type="ARBA" id="ARBA00023014"/>
    </source>
</evidence>
<dbReference type="KEGG" id="asoc:CB4_03883"/>
<dbReference type="InterPro" id="IPR013785">
    <property type="entry name" value="Aldolase_TIM"/>
</dbReference>
<keyword evidence="6" id="KW-0288">FMN</keyword>
<evidence type="ECO:0000256" key="9">
    <source>
        <dbReference type="ARBA" id="ARBA00023002"/>
    </source>
</evidence>
<dbReference type="PROSITE" id="PS51278">
    <property type="entry name" value="GATASE_TYPE_2"/>
    <property type="match status" value="1"/>
</dbReference>
<dbReference type="Gene3D" id="2.160.20.60">
    <property type="entry name" value="Glutamate synthase, alpha subunit, C-terminal domain"/>
    <property type="match status" value="1"/>
</dbReference>
<dbReference type="PANTHER" id="PTHR11938:SF133">
    <property type="entry name" value="GLUTAMATE SYNTHASE (NADH)"/>
    <property type="match status" value="1"/>
</dbReference>
<dbReference type="SUPFAM" id="SSF51395">
    <property type="entry name" value="FMN-linked oxidoreductases"/>
    <property type="match status" value="1"/>
</dbReference>
<dbReference type="InterPro" id="IPR029055">
    <property type="entry name" value="Ntn_hydrolases_N"/>
</dbReference>
<dbReference type="Proteomes" id="UP000217696">
    <property type="component" value="Chromosome"/>
</dbReference>
<dbReference type="CDD" id="cd02808">
    <property type="entry name" value="GltS_FMN"/>
    <property type="match status" value="1"/>
</dbReference>
<dbReference type="Pfam" id="PF00310">
    <property type="entry name" value="GATase_2"/>
    <property type="match status" value="1"/>
</dbReference>
<keyword evidence="8" id="KW-0315">Glutamine amidotransferase</keyword>
<dbReference type="InterPro" id="IPR017932">
    <property type="entry name" value="GATase_2_dom"/>
</dbReference>
<keyword evidence="9 15" id="KW-0560">Oxidoreductase</keyword>
<evidence type="ECO:0000256" key="12">
    <source>
        <dbReference type="ARBA" id="ARBA00023164"/>
    </source>
</evidence>
<keyword evidence="5" id="KW-0285">Flavoprotein</keyword>
<dbReference type="PANTHER" id="PTHR11938">
    <property type="entry name" value="FAD NADPH DEHYDROGENASE/OXIDOREDUCTASE"/>
    <property type="match status" value="1"/>
</dbReference>
<dbReference type="InterPro" id="IPR002932">
    <property type="entry name" value="Glu_synthdom"/>
</dbReference>
<dbReference type="InterPro" id="IPR036485">
    <property type="entry name" value="Glu_synth_asu_C_sf"/>
</dbReference>
<evidence type="ECO:0000256" key="14">
    <source>
        <dbReference type="ARBA" id="ARBA00029440"/>
    </source>
</evidence>
<keyword evidence="13" id="KW-0003">3Fe-4S</keyword>
<evidence type="ECO:0000256" key="6">
    <source>
        <dbReference type="ARBA" id="ARBA00022643"/>
    </source>
</evidence>
<dbReference type="Pfam" id="PF01645">
    <property type="entry name" value="Glu_synthase"/>
    <property type="match status" value="1"/>
</dbReference>
<dbReference type="SUPFAM" id="SSF56235">
    <property type="entry name" value="N-terminal nucleophile aminohydrolases (Ntn hydrolases)"/>
    <property type="match status" value="1"/>
</dbReference>
<dbReference type="Pfam" id="PF01493">
    <property type="entry name" value="GXGXG"/>
    <property type="match status" value="1"/>
</dbReference>
<evidence type="ECO:0000313" key="15">
    <source>
        <dbReference type="EMBL" id="BAU29646.1"/>
    </source>
</evidence>
<keyword evidence="4" id="KW-0028">Amino-acid biosynthesis</keyword>
<sequence>MKRADFGNFRNHLAEEHDSCGIVAIIEKNGQPHRDNISKIIDALIKMEHRSGFIDGEGDGCGIVGDIPRELWAKKLAAADNSTELAYSSSFAVGHIFIPTTGHDVEDVKAGIRAMFASASLTIELEQASAVNSHVLGKNGRADEPVFWQIACQYTGSNKIENELFELLITIEETYNVHVASLSNHSASYKVMGAANILPEYFQDIQQPEFASSATIGHNRYSTNTLSNFFRVQPFTLLGHNGEINTIRKLENEAEMLGVSLVKGGSDSQNMNRTAESLIHRYGLSLFEAMEMIFPPIINEMKNLRPELQDLYVYYRQTWGHYAQGPAGIVSRYGNECIFSVDALGLRPVWMVESETSLYFSSEQGVIPVYEMVREPKALAPGEKVGVQLNPGQPITVLSHSDVQNLILERSGKRADFAGFRTQLSFPKIAKAKAPFEILESVSNQQYAAFGWEREHIQLAEQMSTNGAEPIRSLGHDAPLAAISSARQNLADFIKESVAVVTNPAIDREREIEHFSTRMVLGGRPDLFPQNGTLTASIEVPSPILLEGTEAQELADQLNTVSVEQLMEHFGDHEHILPVFFTAGETIPQALERIATSAIQSAQVGARVILLDDSASHQDEQYWIDPHLVISKVDQALKTAPSASGNLRRQVSLVLRSAAIRNLHDLAISFGLGADAVSPYLLFAAAYAKGNVQAVGNLYNTLTKGLEKVISTIGIHELRGYARLFSSIGLHTEVADVLGIVNFCGSNTAGTSFADLEADSKARYEEFGMDDARPAKIFHMWPRVWKSIGEVASGSLPYREFADKLIEQEKENPLSIRHLADFTIEKAEKSVDSATVDTAIGEHSLPFLISSMSFGSQNETAFRAYAEAADQLNMISLNGEGGEIKDMLGKYPRTRGQQVASGRFGVNVELANSTNLLEIKIGQGAKPGEGGHLPGRKVTAKVAAARNATLGSDLISPSNNHDIYSIEDLAQIVTELKTANHQAKVCIKVPIVPNIGTIAVGVAKAGADYITLSGFDGGTGAARVHAIQHVGLPVEIGVKAAHTALIEAGLRDQVELWADGGVKGAHDVAKLILLGANRVGFGTLAMLAVGCTTCRGCHLDTCHVGIATQIESVEEAQEHGLRRFVPRVFDVAVGNLKRLFTSIGEELCAITAELGFDRVQDMVGRADMLVQTRGLTQMDLSAMLTSAPFALAEPVEARVLVAPNGEVIEEEDSYASPNAPINETFTNVLSDQRVLGSRYSGARVKPYLDGSYVNLPEVSLTFANGCVPGNGLAAFNAEGVSIRVHGGAQDGVGKTGFGGRVAIMKSPNTRGEFINGSVGKSFCYGAQKGLYIVQGNADARACIRLSGADVIIGGELTQPVNDVAGGIGARANIKGFAFEYMTNGRALVMGDPGPWMCSGMTGGTVYLRIQPELGLDEAAITRRLAKAAKVTIQPLNAKGKEDIAYLLGEYIAELEASGQPEKAADIACLLADASEHFMMLTPVKEQADPSIATE</sequence>
<evidence type="ECO:0000256" key="13">
    <source>
        <dbReference type="ARBA" id="ARBA00023291"/>
    </source>
</evidence>
<comment type="cofactor">
    <cofactor evidence="1">
        <name>FMN</name>
        <dbReference type="ChEBI" id="CHEBI:58210"/>
    </cofactor>
</comment>
<dbReference type="OrthoDB" id="9758182at2"/>
<dbReference type="GO" id="GO:0006537">
    <property type="term" value="P:glutamate biosynthetic process"/>
    <property type="evidence" value="ECO:0007669"/>
    <property type="project" value="UniProtKB-KW"/>
</dbReference>
<dbReference type="InterPro" id="IPR002489">
    <property type="entry name" value="Glu_synth_asu_C"/>
</dbReference>
<comment type="cofactor">
    <cofactor evidence="2">
        <name>[3Fe-4S] cluster</name>
        <dbReference type="ChEBI" id="CHEBI:21137"/>
    </cofactor>
</comment>
<dbReference type="Gene3D" id="3.20.20.70">
    <property type="entry name" value="Aldolase class I"/>
    <property type="match status" value="2"/>
</dbReference>
<evidence type="ECO:0000313" key="16">
    <source>
        <dbReference type="Proteomes" id="UP000217696"/>
    </source>
</evidence>
<dbReference type="SUPFAM" id="SSF69336">
    <property type="entry name" value="Alpha subunit of glutamate synthase, C-terminal domain"/>
    <property type="match status" value="1"/>
</dbReference>
<comment type="pathway">
    <text evidence="14">Amino-acid biosynthesis.</text>
</comment>
<evidence type="ECO:0000256" key="8">
    <source>
        <dbReference type="ARBA" id="ARBA00022962"/>
    </source>
</evidence>
<gene>
    <name evidence="15" type="primary">gltS</name>
    <name evidence="15" type="ORF">CB4_03883</name>
</gene>
<dbReference type="RefSeq" id="WP_096467304.1">
    <property type="nucleotide sequence ID" value="NZ_AP017312.1"/>
</dbReference>
<dbReference type="Pfam" id="PF04898">
    <property type="entry name" value="Glu_syn_central"/>
    <property type="match status" value="1"/>
</dbReference>
<keyword evidence="11" id="KW-0411">Iron-sulfur</keyword>
<evidence type="ECO:0000256" key="2">
    <source>
        <dbReference type="ARBA" id="ARBA00001927"/>
    </source>
</evidence>
<proteinExistence type="inferred from homology"/>
<organism evidence="15 16">
    <name type="scientific">Aneurinibacillus soli</name>
    <dbReference type="NCBI Taxonomy" id="1500254"/>
    <lineage>
        <taxon>Bacteria</taxon>
        <taxon>Bacillati</taxon>
        <taxon>Bacillota</taxon>
        <taxon>Bacilli</taxon>
        <taxon>Bacillales</taxon>
        <taxon>Paenibacillaceae</taxon>
        <taxon>Aneurinibacillus group</taxon>
        <taxon>Aneurinibacillus</taxon>
    </lineage>
</organism>